<gene>
    <name evidence="1" type="ORF">A245_24016</name>
</gene>
<sequence>MITLTLVAASHKPLASKIYVLFSRTST</sequence>
<accession>A0A656JU89</accession>
<dbReference type="EMBL" id="AOKF01002068">
    <property type="protein sequence ID" value="EPN55097.1"/>
    <property type="molecule type" value="Genomic_DNA"/>
</dbReference>
<proteinExistence type="predicted"/>
<organism evidence="1 2">
    <name type="scientific">Pseudomonas syringae pv. actinidiae ICMP 19096</name>
    <dbReference type="NCBI Taxonomy" id="1194405"/>
    <lineage>
        <taxon>Bacteria</taxon>
        <taxon>Pseudomonadati</taxon>
        <taxon>Pseudomonadota</taxon>
        <taxon>Gammaproteobacteria</taxon>
        <taxon>Pseudomonadales</taxon>
        <taxon>Pseudomonadaceae</taxon>
        <taxon>Pseudomonas</taxon>
        <taxon>Pseudomonas syringae</taxon>
    </lineage>
</organism>
<name>A0A656JU89_PSESF</name>
<evidence type="ECO:0000313" key="2">
    <source>
        <dbReference type="Proteomes" id="UP000018849"/>
    </source>
</evidence>
<reference evidence="1 2" key="1">
    <citation type="journal article" date="2013" name="PLoS Pathog.">
        <title>Genomic analysis of the Kiwifruit pathogen Pseudomonas syringae pv. actinidiae provides insight into the origins of an emergent plant disease.</title>
        <authorList>
            <person name="McCann H.C."/>
            <person name="Rikkerink E.H."/>
            <person name="Bertels F."/>
            <person name="Fiers M."/>
            <person name="Lu A."/>
            <person name="Rees-George J."/>
            <person name="Andersen M.T."/>
            <person name="Gleave A.P."/>
            <person name="Haubold B."/>
            <person name="Wohlers M.W."/>
            <person name="Guttman D.S."/>
            <person name="Wang P.W."/>
            <person name="Straub C."/>
            <person name="Vanneste J.L."/>
            <person name="Rainey P.B."/>
            <person name="Templeton M.D."/>
        </authorList>
    </citation>
    <scope>NUCLEOTIDE SEQUENCE [LARGE SCALE GENOMIC DNA]</scope>
    <source>
        <strain evidence="1 2">ICMP 19096</strain>
    </source>
</reference>
<comment type="caution">
    <text evidence="1">The sequence shown here is derived from an EMBL/GenBank/DDBJ whole genome shotgun (WGS) entry which is preliminary data.</text>
</comment>
<dbReference type="AlphaFoldDB" id="A0A656JU89"/>
<protein>
    <submittedName>
        <fullName evidence="1">Polysaccharide biosynthesis protein</fullName>
    </submittedName>
</protein>
<evidence type="ECO:0000313" key="1">
    <source>
        <dbReference type="EMBL" id="EPN55097.1"/>
    </source>
</evidence>
<dbReference type="Proteomes" id="UP000018849">
    <property type="component" value="Unassembled WGS sequence"/>
</dbReference>